<evidence type="ECO:0000313" key="2">
    <source>
        <dbReference type="Proteomes" id="UP000324222"/>
    </source>
</evidence>
<dbReference type="Proteomes" id="UP000324222">
    <property type="component" value="Unassembled WGS sequence"/>
</dbReference>
<comment type="caution">
    <text evidence="1">The sequence shown here is derived from an EMBL/GenBank/DDBJ whole genome shotgun (WGS) entry which is preliminary data.</text>
</comment>
<gene>
    <name evidence="1" type="ORF">E2C01_007257</name>
</gene>
<evidence type="ECO:0000313" key="1">
    <source>
        <dbReference type="EMBL" id="MPC14490.1"/>
    </source>
</evidence>
<proteinExistence type="predicted"/>
<accession>A0A5B7CYH6</accession>
<dbReference type="EMBL" id="VSRR010000355">
    <property type="protein sequence ID" value="MPC14490.1"/>
    <property type="molecule type" value="Genomic_DNA"/>
</dbReference>
<reference evidence="1 2" key="1">
    <citation type="submission" date="2019-05" db="EMBL/GenBank/DDBJ databases">
        <title>Another draft genome of Portunus trituberculatus and its Hox gene families provides insights of decapod evolution.</title>
        <authorList>
            <person name="Jeong J.-H."/>
            <person name="Song I."/>
            <person name="Kim S."/>
            <person name="Choi T."/>
            <person name="Kim D."/>
            <person name="Ryu S."/>
            <person name="Kim W."/>
        </authorList>
    </citation>
    <scope>NUCLEOTIDE SEQUENCE [LARGE SCALE GENOMIC DNA]</scope>
    <source>
        <tissue evidence="1">Muscle</tissue>
    </source>
</reference>
<organism evidence="1 2">
    <name type="scientific">Portunus trituberculatus</name>
    <name type="common">Swimming crab</name>
    <name type="synonym">Neptunus trituberculatus</name>
    <dbReference type="NCBI Taxonomy" id="210409"/>
    <lineage>
        <taxon>Eukaryota</taxon>
        <taxon>Metazoa</taxon>
        <taxon>Ecdysozoa</taxon>
        <taxon>Arthropoda</taxon>
        <taxon>Crustacea</taxon>
        <taxon>Multicrustacea</taxon>
        <taxon>Malacostraca</taxon>
        <taxon>Eumalacostraca</taxon>
        <taxon>Eucarida</taxon>
        <taxon>Decapoda</taxon>
        <taxon>Pleocyemata</taxon>
        <taxon>Brachyura</taxon>
        <taxon>Eubrachyura</taxon>
        <taxon>Portunoidea</taxon>
        <taxon>Portunidae</taxon>
        <taxon>Portuninae</taxon>
        <taxon>Portunus</taxon>
    </lineage>
</organism>
<name>A0A5B7CYH6_PORTR</name>
<dbReference type="AlphaFoldDB" id="A0A5B7CYH6"/>
<keyword evidence="2" id="KW-1185">Reference proteome</keyword>
<protein>
    <submittedName>
        <fullName evidence="1">Uncharacterized protein</fullName>
    </submittedName>
</protein>
<sequence>MQDQNITCRNADLLVLASHQQHAAHQVCSAHALSPPAFSVKEKVRLDNVVGVYAICCHGDVICKPQDKVSHVNVLVQQVYKVTSFVKTYN</sequence>